<dbReference type="EMBL" id="CAJHJG010001419">
    <property type="protein sequence ID" value="CAD6912205.1"/>
    <property type="molecule type" value="Genomic_DNA"/>
</dbReference>
<feature type="domain" description="Reverse transcriptase" evidence="2">
    <location>
        <begin position="500"/>
        <end position="652"/>
    </location>
</feature>
<keyword evidence="4" id="KW-1185">Reference proteome</keyword>
<dbReference type="Pfam" id="PF00078">
    <property type="entry name" value="RVT_1"/>
    <property type="match status" value="1"/>
</dbReference>
<dbReference type="SUPFAM" id="SSF56672">
    <property type="entry name" value="DNA/RNA polymerases"/>
    <property type="match status" value="1"/>
</dbReference>
<dbReference type="SUPFAM" id="SSF56219">
    <property type="entry name" value="DNase I-like"/>
    <property type="match status" value="1"/>
</dbReference>
<dbReference type="Gene3D" id="3.60.10.10">
    <property type="entry name" value="Endonuclease/exonuclease/phosphatase"/>
    <property type="match status" value="1"/>
</dbReference>
<evidence type="ECO:0000256" key="1">
    <source>
        <dbReference type="SAM" id="MobiDB-lite"/>
    </source>
</evidence>
<evidence type="ECO:0000313" key="3">
    <source>
        <dbReference type="EMBL" id="CAD6912205.1"/>
    </source>
</evidence>
<evidence type="ECO:0000313" key="4">
    <source>
        <dbReference type="Proteomes" id="UP000836402"/>
    </source>
</evidence>
<organism evidence="3 4">
    <name type="scientific">Tilletia caries</name>
    <name type="common">wheat bunt fungus</name>
    <dbReference type="NCBI Taxonomy" id="13290"/>
    <lineage>
        <taxon>Eukaryota</taxon>
        <taxon>Fungi</taxon>
        <taxon>Dikarya</taxon>
        <taxon>Basidiomycota</taxon>
        <taxon>Ustilaginomycotina</taxon>
        <taxon>Exobasidiomycetes</taxon>
        <taxon>Tilletiales</taxon>
        <taxon>Tilletiaceae</taxon>
        <taxon>Tilletia</taxon>
    </lineage>
</organism>
<feature type="region of interest" description="Disordered" evidence="1">
    <location>
        <begin position="455"/>
        <end position="474"/>
    </location>
</feature>
<name>A0ABN7IQQ2_9BASI</name>
<dbReference type="Proteomes" id="UP000836402">
    <property type="component" value="Unassembled WGS sequence"/>
</dbReference>
<proteinExistence type="predicted"/>
<comment type="caution">
    <text evidence="3">The sequence shown here is derived from an EMBL/GenBank/DDBJ whole genome shotgun (WGS) entry which is preliminary data.</text>
</comment>
<dbReference type="InterPro" id="IPR000477">
    <property type="entry name" value="RT_dom"/>
</dbReference>
<dbReference type="InterPro" id="IPR043502">
    <property type="entry name" value="DNA/RNA_pol_sf"/>
</dbReference>
<dbReference type="InterPro" id="IPR036691">
    <property type="entry name" value="Endo/exonu/phosph_ase_sf"/>
</dbReference>
<reference evidence="3" key="1">
    <citation type="submission" date="2020-10" db="EMBL/GenBank/DDBJ databases">
        <authorList>
            <person name="Sedaghatjoo S."/>
        </authorList>
    </citation>
    <scope>NUCLEOTIDE SEQUENCE</scope>
    <source>
        <strain evidence="3">AZH3</strain>
    </source>
</reference>
<evidence type="ECO:0000259" key="2">
    <source>
        <dbReference type="Pfam" id="PF00078"/>
    </source>
</evidence>
<accession>A0ABN7IQQ2</accession>
<protein>
    <recommendedName>
        <fullName evidence="2">Reverse transcriptase domain-containing protein</fullName>
    </recommendedName>
</protein>
<dbReference type="PANTHER" id="PTHR19446">
    <property type="entry name" value="REVERSE TRANSCRIPTASES"/>
    <property type="match status" value="1"/>
</dbReference>
<gene>
    <name evidence="3" type="ORF">JKIAZH3_G167</name>
</gene>
<sequence length="686" mass="74927">MLGLSAQDDWDLAASAAARHPLAASAPVDLWSVHGPLRHPLYWVDTFKTALLLHSPPTLTHHLIIGADWNSLPNPQKDSLHGTPGSIPWTAVAPALEAHDLVDILRLLQPDAPVFTRFSLLPNKKIRSAKRLDSIWTSKPLSNLAVDCRFGDTASDHRAASVTFFIALPPAPPTIRPWTRWTLHPGCLRSPLFRNAITDFTSHVPPPSDPMPGPQLITTWTNYERRLRAVCQSQSRLIGRTMVQARLDRAQLENSLETLDLTRPEHAAQLAPLLDALHIARLLSDDSFSLTVTNSTQAHSFRSSSWLAESYRRTGSDSIPSILGPSGAIVTALHQRLDATFAFYSSLYTPLPDSDRRRDCTALLLHTARTRFPDAATSSLAQAYTAKEMLAAISSARIHSSPGPNGLTYPLLIMTADPTCAYLAHLANGLCAAAPFRVTLRTTLIHKKRTPLRPGELPPHFGLGRNRPRRHPRRNPTATIAGALQGIIDCVGSNRPNTPTSIFSLSLDQQKAYDRVDHRWMLATMTAARAPAPFLNLLCSLYGNASTQYVIDGHLTDFVSIRSGLLQGDSLSCCIYNIALQPFLDFLNAQGLGVFIPHLGLVSALAFADDVVLLLPGGDEGARQWPLILQALQIYEEASGARLNRSKCGFFTAPAHPNPPSTNALFTTLTQAGFRHLTAPNNDSST</sequence>